<keyword evidence="4" id="KW-1185">Reference proteome</keyword>
<comment type="caution">
    <text evidence="3">The sequence shown here is derived from an EMBL/GenBank/DDBJ whole genome shotgun (WGS) entry which is preliminary data.</text>
</comment>
<keyword evidence="1" id="KW-1133">Transmembrane helix</keyword>
<dbReference type="PANTHER" id="PTHR40465">
    <property type="entry name" value="CHROMOSOME 1, WHOLE GENOME SHOTGUN SEQUENCE"/>
    <property type="match status" value="1"/>
</dbReference>
<dbReference type="PANTHER" id="PTHR40465:SF1">
    <property type="entry name" value="DUF6534 DOMAIN-CONTAINING PROTEIN"/>
    <property type="match status" value="1"/>
</dbReference>
<keyword evidence="1" id="KW-0472">Membrane</keyword>
<dbReference type="Pfam" id="PF20152">
    <property type="entry name" value="DUF6534"/>
    <property type="match status" value="1"/>
</dbReference>
<feature type="transmembrane region" description="Helical" evidence="1">
    <location>
        <begin position="124"/>
        <end position="144"/>
    </location>
</feature>
<dbReference type="EMBL" id="JADCUA010000003">
    <property type="protein sequence ID" value="KAH9841652.1"/>
    <property type="molecule type" value="Genomic_DNA"/>
</dbReference>
<feature type="transmembrane region" description="Helical" evidence="1">
    <location>
        <begin position="12"/>
        <end position="36"/>
    </location>
</feature>
<dbReference type="Proteomes" id="UP000814176">
    <property type="component" value="Unassembled WGS sequence"/>
</dbReference>
<accession>A0ABQ8KSG2</accession>
<name>A0ABQ8KSG2_9APHY</name>
<keyword evidence="1" id="KW-0812">Transmembrane</keyword>
<feature type="transmembrane region" description="Helical" evidence="1">
    <location>
        <begin position="206"/>
        <end position="229"/>
    </location>
</feature>
<evidence type="ECO:0000313" key="3">
    <source>
        <dbReference type="EMBL" id="KAH9841652.1"/>
    </source>
</evidence>
<feature type="transmembrane region" description="Helical" evidence="1">
    <location>
        <begin position="48"/>
        <end position="73"/>
    </location>
</feature>
<dbReference type="GeneID" id="71998666"/>
<dbReference type="RefSeq" id="XP_047782951.1">
    <property type="nucleotide sequence ID" value="XM_047917934.1"/>
</dbReference>
<protein>
    <recommendedName>
        <fullName evidence="2">DUF6534 domain-containing protein</fullName>
    </recommendedName>
</protein>
<sequence>MRMTSLTPRSFGSFFIGTTIATALYGCVCAQLIYYLKRYSDRDGKIMRSLIISLCALDTLSIILSVDGSWYYTVQNHGKMPISAMPRSSPLEHLNAAAVTFLVRSFDLFTLWKLSARRRHRVPLIVTNTALSVIAFGSSLSMLGYESQMVRDLWQMLQEPKMQISIQTLTACIANLSVCASICWVVRAESAKLAANSIMRSTVRRYTLYTVLRNLLAALVELFAFMTYIKWRDGDSYYWTMLHIPSSKVYVNSVLAMLNARNSLAEYGQDRSTCPDESIVFATIITLVPRDITDESV</sequence>
<proteinExistence type="predicted"/>
<organism evidence="3 4">
    <name type="scientific">Rhodofomes roseus</name>
    <dbReference type="NCBI Taxonomy" id="34475"/>
    <lineage>
        <taxon>Eukaryota</taxon>
        <taxon>Fungi</taxon>
        <taxon>Dikarya</taxon>
        <taxon>Basidiomycota</taxon>
        <taxon>Agaricomycotina</taxon>
        <taxon>Agaricomycetes</taxon>
        <taxon>Polyporales</taxon>
        <taxon>Rhodofomes</taxon>
    </lineage>
</organism>
<evidence type="ECO:0000313" key="4">
    <source>
        <dbReference type="Proteomes" id="UP000814176"/>
    </source>
</evidence>
<evidence type="ECO:0000259" key="2">
    <source>
        <dbReference type="Pfam" id="PF20152"/>
    </source>
</evidence>
<feature type="transmembrane region" description="Helical" evidence="1">
    <location>
        <begin position="164"/>
        <end position="186"/>
    </location>
</feature>
<feature type="domain" description="DUF6534" evidence="2">
    <location>
        <begin position="172"/>
        <end position="263"/>
    </location>
</feature>
<dbReference type="InterPro" id="IPR045339">
    <property type="entry name" value="DUF6534"/>
</dbReference>
<evidence type="ECO:0000256" key="1">
    <source>
        <dbReference type="SAM" id="Phobius"/>
    </source>
</evidence>
<reference evidence="3 4" key="1">
    <citation type="journal article" date="2021" name="Environ. Microbiol.">
        <title>Gene family expansions and transcriptome signatures uncover fungal adaptations to wood decay.</title>
        <authorList>
            <person name="Hage H."/>
            <person name="Miyauchi S."/>
            <person name="Viragh M."/>
            <person name="Drula E."/>
            <person name="Min B."/>
            <person name="Chaduli D."/>
            <person name="Navarro D."/>
            <person name="Favel A."/>
            <person name="Norest M."/>
            <person name="Lesage-Meessen L."/>
            <person name="Balint B."/>
            <person name="Merenyi Z."/>
            <person name="de Eugenio L."/>
            <person name="Morin E."/>
            <person name="Martinez A.T."/>
            <person name="Baldrian P."/>
            <person name="Stursova M."/>
            <person name="Martinez M.J."/>
            <person name="Novotny C."/>
            <person name="Magnuson J.K."/>
            <person name="Spatafora J.W."/>
            <person name="Maurice S."/>
            <person name="Pangilinan J."/>
            <person name="Andreopoulos W."/>
            <person name="LaButti K."/>
            <person name="Hundley H."/>
            <person name="Na H."/>
            <person name="Kuo A."/>
            <person name="Barry K."/>
            <person name="Lipzen A."/>
            <person name="Henrissat B."/>
            <person name="Riley R."/>
            <person name="Ahrendt S."/>
            <person name="Nagy L.G."/>
            <person name="Grigoriev I.V."/>
            <person name="Martin F."/>
            <person name="Rosso M.N."/>
        </authorList>
    </citation>
    <scope>NUCLEOTIDE SEQUENCE [LARGE SCALE GENOMIC DNA]</scope>
    <source>
        <strain evidence="3 4">CIRM-BRFM 1785</strain>
    </source>
</reference>
<gene>
    <name evidence="3" type="ORF">C8Q71DRAFT_342130</name>
</gene>
<dbReference type="PROSITE" id="PS51257">
    <property type="entry name" value="PROKAR_LIPOPROTEIN"/>
    <property type="match status" value="1"/>
</dbReference>